<evidence type="ECO:0000259" key="2">
    <source>
        <dbReference type="PROSITE" id="PS50222"/>
    </source>
</evidence>
<dbReference type="PROSITE" id="PS00018">
    <property type="entry name" value="EF_HAND_1"/>
    <property type="match status" value="1"/>
</dbReference>
<dbReference type="Pfam" id="PF13833">
    <property type="entry name" value="EF-hand_8"/>
    <property type="match status" value="1"/>
</dbReference>
<name>A0A834LZK2_RHOSS</name>
<keyword evidence="1" id="KW-0106">Calcium</keyword>
<dbReference type="EMBL" id="WJXA01000002">
    <property type="protein sequence ID" value="KAF7151678.1"/>
    <property type="molecule type" value="Genomic_DNA"/>
</dbReference>
<sequence length="356" mass="40334">MVEIQKKLQRVRPSSLLPSSVWSRERVAEMRRAALDPSIVAFDDLGLVYSWSRFCWWRGEAVLSWWVGGRQRGKMEAKRVAHFQDLLPVMAQKLGGEGLIKELCNGFKLLMDSEKGLITFESLKKNSAFLGLEDFNDKELEGMVREGDLDGDGALNEKEFCVLMFRLSPQLINGGHGAETLLDEAFLHESRPLECISPLHLWKLTTPTLYPLVPEVRWANIKWVPNADGIYSRRYAWNALIHSHPNVPWGKVAWFPHQRHGWGFIQWPTMSGRLSSMDRLKTDGLVGAAEHIQLKPKTDQGNHTDRASLSINDELNWIGWLGLAGSSCRFCLPVYAAVCPKDPAITFSNGYFEMLA</sequence>
<feature type="domain" description="EF-hand" evidence="2">
    <location>
        <begin position="135"/>
        <end position="170"/>
    </location>
</feature>
<proteinExistence type="predicted"/>
<keyword evidence="4" id="KW-1185">Reference proteome</keyword>
<dbReference type="SUPFAM" id="SSF47473">
    <property type="entry name" value="EF-hand"/>
    <property type="match status" value="1"/>
</dbReference>
<dbReference type="Gene3D" id="1.10.238.10">
    <property type="entry name" value="EF-hand"/>
    <property type="match status" value="1"/>
</dbReference>
<dbReference type="GO" id="GO:0005509">
    <property type="term" value="F:calcium ion binding"/>
    <property type="evidence" value="ECO:0007669"/>
    <property type="project" value="InterPro"/>
</dbReference>
<evidence type="ECO:0000313" key="4">
    <source>
        <dbReference type="Proteomes" id="UP000626092"/>
    </source>
</evidence>
<dbReference type="CDD" id="cd00051">
    <property type="entry name" value="EFh"/>
    <property type="match status" value="1"/>
</dbReference>
<dbReference type="OrthoDB" id="343296at2759"/>
<dbReference type="InterPro" id="IPR018247">
    <property type="entry name" value="EF_Hand_1_Ca_BS"/>
</dbReference>
<reference evidence="3" key="1">
    <citation type="submission" date="2019-11" db="EMBL/GenBank/DDBJ databases">
        <authorList>
            <person name="Liu Y."/>
            <person name="Hou J."/>
            <person name="Li T.-Q."/>
            <person name="Guan C.-H."/>
            <person name="Wu X."/>
            <person name="Wu H.-Z."/>
            <person name="Ling F."/>
            <person name="Zhang R."/>
            <person name="Shi X.-G."/>
            <person name="Ren J.-P."/>
            <person name="Chen E.-F."/>
            <person name="Sun J.-M."/>
        </authorList>
    </citation>
    <scope>NUCLEOTIDE SEQUENCE</scope>
    <source>
        <strain evidence="3">Adult_tree_wgs_1</strain>
        <tissue evidence="3">Leaves</tissue>
    </source>
</reference>
<dbReference type="AlphaFoldDB" id="A0A834LZK2"/>
<dbReference type="InterPro" id="IPR044205">
    <property type="entry name" value="KIC/PBP1/KRP1"/>
</dbReference>
<evidence type="ECO:0000313" key="3">
    <source>
        <dbReference type="EMBL" id="KAF7151678.1"/>
    </source>
</evidence>
<evidence type="ECO:0000256" key="1">
    <source>
        <dbReference type="ARBA" id="ARBA00022837"/>
    </source>
</evidence>
<gene>
    <name evidence="3" type="ORF">RHSIM_Rhsim02G0117600</name>
</gene>
<comment type="caution">
    <text evidence="3">The sequence shown here is derived from an EMBL/GenBank/DDBJ whole genome shotgun (WGS) entry which is preliminary data.</text>
</comment>
<dbReference type="InterPro" id="IPR011992">
    <property type="entry name" value="EF-hand-dom_pair"/>
</dbReference>
<dbReference type="InterPro" id="IPR002048">
    <property type="entry name" value="EF_hand_dom"/>
</dbReference>
<dbReference type="PANTHER" id="PTHR47319:SF6">
    <property type="entry name" value="OS06G0683400 PROTEIN"/>
    <property type="match status" value="1"/>
</dbReference>
<protein>
    <recommendedName>
        <fullName evidence="2">EF-hand domain-containing protein</fullName>
    </recommendedName>
</protein>
<dbReference type="PROSITE" id="PS50222">
    <property type="entry name" value="EF_HAND_2"/>
    <property type="match status" value="1"/>
</dbReference>
<accession>A0A834LZK2</accession>
<dbReference type="PANTHER" id="PTHR47319">
    <property type="entry name" value="CALCIUM-BINDING PROTEIN KIC"/>
    <property type="match status" value="1"/>
</dbReference>
<dbReference type="Proteomes" id="UP000626092">
    <property type="component" value="Unassembled WGS sequence"/>
</dbReference>
<organism evidence="3 4">
    <name type="scientific">Rhododendron simsii</name>
    <name type="common">Sims's rhododendron</name>
    <dbReference type="NCBI Taxonomy" id="118357"/>
    <lineage>
        <taxon>Eukaryota</taxon>
        <taxon>Viridiplantae</taxon>
        <taxon>Streptophyta</taxon>
        <taxon>Embryophyta</taxon>
        <taxon>Tracheophyta</taxon>
        <taxon>Spermatophyta</taxon>
        <taxon>Magnoliopsida</taxon>
        <taxon>eudicotyledons</taxon>
        <taxon>Gunneridae</taxon>
        <taxon>Pentapetalae</taxon>
        <taxon>asterids</taxon>
        <taxon>Ericales</taxon>
        <taxon>Ericaceae</taxon>
        <taxon>Ericoideae</taxon>
        <taxon>Rhodoreae</taxon>
        <taxon>Rhododendron</taxon>
    </lineage>
</organism>